<dbReference type="Proteomes" id="UP000095087">
    <property type="component" value="Unassembled WGS sequence"/>
</dbReference>
<keyword evidence="3" id="KW-1185">Reference proteome</keyword>
<evidence type="ECO:0000256" key="1">
    <source>
        <dbReference type="SAM" id="MobiDB-lite"/>
    </source>
</evidence>
<proteinExistence type="predicted"/>
<feature type="region of interest" description="Disordered" evidence="1">
    <location>
        <begin position="146"/>
        <end position="165"/>
    </location>
</feature>
<dbReference type="SUPFAM" id="SSF50199">
    <property type="entry name" value="Staphylococcal nuclease"/>
    <property type="match status" value="1"/>
</dbReference>
<dbReference type="AlphaFoldDB" id="A0A1E2S0W7"/>
<dbReference type="Gene3D" id="2.40.50.90">
    <property type="match status" value="1"/>
</dbReference>
<dbReference type="InterPro" id="IPR035437">
    <property type="entry name" value="SNase_OB-fold_sf"/>
</dbReference>
<evidence type="ECO:0000313" key="3">
    <source>
        <dbReference type="Proteomes" id="UP000095087"/>
    </source>
</evidence>
<comment type="caution">
    <text evidence="2">The sequence shown here is derived from an EMBL/GenBank/DDBJ whole genome shotgun (WGS) entry which is preliminary data.</text>
</comment>
<gene>
    <name evidence="2" type="ORF">A7A08_01307</name>
</gene>
<feature type="compositionally biased region" description="Polar residues" evidence="1">
    <location>
        <begin position="155"/>
        <end position="165"/>
    </location>
</feature>
<accession>A0A1E2S0W7</accession>
<evidence type="ECO:0000313" key="2">
    <source>
        <dbReference type="EMBL" id="ODA68136.1"/>
    </source>
</evidence>
<protein>
    <submittedName>
        <fullName evidence="2">Uncharacterized protein</fullName>
    </submittedName>
</protein>
<organism evidence="2 3">
    <name type="scientific">Methyloligella halotolerans</name>
    <dbReference type="NCBI Taxonomy" id="1177755"/>
    <lineage>
        <taxon>Bacteria</taxon>
        <taxon>Pseudomonadati</taxon>
        <taxon>Pseudomonadota</taxon>
        <taxon>Alphaproteobacteria</taxon>
        <taxon>Hyphomicrobiales</taxon>
        <taxon>Hyphomicrobiaceae</taxon>
        <taxon>Methyloligella</taxon>
    </lineage>
</organism>
<reference evidence="2 3" key="1">
    <citation type="submission" date="2016-07" db="EMBL/GenBank/DDBJ databases">
        <title>Draft genome sequence of Methyloligella halotolerans C2T (VKM B-2706T=CCUG 61687T=DSM 25045T), a halotolerant polyhydroxybutyrate accumulating methylotroph.</title>
        <authorList>
            <person name="Vasilenko O.V."/>
            <person name="Doronina N.V."/>
            <person name="Poroshina M.N."/>
            <person name="Tarlachkov S.V."/>
            <person name="Trotsenko Y.A."/>
        </authorList>
    </citation>
    <scope>NUCLEOTIDE SEQUENCE [LARGE SCALE GENOMIC DNA]</scope>
    <source>
        <strain evidence="2 3">VKM B-2706</strain>
    </source>
</reference>
<dbReference type="EMBL" id="MASI01000002">
    <property type="protein sequence ID" value="ODA68136.1"/>
    <property type="molecule type" value="Genomic_DNA"/>
</dbReference>
<name>A0A1E2S0W7_9HYPH</name>
<sequence length="165" mass="17129">MLKLQNSTGGNGNETRTFGIRAACRDGRTGCGRHASGFPDKIIDGDSFTLCEGRACKEVHLCGIRAPSDGEEGFQESSDALMTILGGNLIKCTQVGGGTPCDEKGKSTDGEAIVATCHIGSHDIAEDMAKHGFACDQVSMSGGRYSGEGLGKPCDTQQSALKPAE</sequence>